<keyword evidence="1" id="KW-0732">Signal</keyword>
<keyword evidence="3" id="KW-1185">Reference proteome</keyword>
<sequence>MKTLFLHLLAFCAVLAPVNMAQARAPKPPVIIGGFEVGKTFTLPITFRDSSSQVAGGEPQPVAPPAGIPAYTEGQQIKFTIGKKGELLAPGIKIPFKTATDQNNIYVGLPTRKAPTPPLATVYKNSEGEPTGVWLQFVKVKIVKRIPTVYYVNYGVGDFPR</sequence>
<dbReference type="RefSeq" id="WP_264514917.1">
    <property type="nucleotide sequence ID" value="NZ_JAPDDR010000009.1"/>
</dbReference>
<dbReference type="EMBL" id="JAPDDR010000009">
    <property type="protein sequence ID" value="MCW1915369.1"/>
    <property type="molecule type" value="Genomic_DNA"/>
</dbReference>
<proteinExistence type="predicted"/>
<dbReference type="Proteomes" id="UP001165653">
    <property type="component" value="Unassembled WGS sequence"/>
</dbReference>
<protein>
    <submittedName>
        <fullName evidence="2">Uncharacterized protein</fullName>
    </submittedName>
</protein>
<gene>
    <name evidence="2" type="ORF">OJ996_17425</name>
</gene>
<name>A0ABT3G722_9BACT</name>
<comment type="caution">
    <text evidence="2">The sequence shown here is derived from an EMBL/GenBank/DDBJ whole genome shotgun (WGS) entry which is preliminary data.</text>
</comment>
<organism evidence="2 3">
    <name type="scientific">Luteolibacter rhizosphaerae</name>
    <dbReference type="NCBI Taxonomy" id="2989719"/>
    <lineage>
        <taxon>Bacteria</taxon>
        <taxon>Pseudomonadati</taxon>
        <taxon>Verrucomicrobiota</taxon>
        <taxon>Verrucomicrobiia</taxon>
        <taxon>Verrucomicrobiales</taxon>
        <taxon>Verrucomicrobiaceae</taxon>
        <taxon>Luteolibacter</taxon>
    </lineage>
</organism>
<evidence type="ECO:0000313" key="2">
    <source>
        <dbReference type="EMBL" id="MCW1915369.1"/>
    </source>
</evidence>
<reference evidence="2" key="1">
    <citation type="submission" date="2022-10" db="EMBL/GenBank/DDBJ databases">
        <title>Luteolibacter sp. GHJ8, whole genome shotgun sequencing project.</title>
        <authorList>
            <person name="Zhao G."/>
            <person name="Shen L."/>
        </authorList>
    </citation>
    <scope>NUCLEOTIDE SEQUENCE</scope>
    <source>
        <strain evidence="2">GHJ8</strain>
    </source>
</reference>
<evidence type="ECO:0000313" key="3">
    <source>
        <dbReference type="Proteomes" id="UP001165653"/>
    </source>
</evidence>
<accession>A0ABT3G722</accession>
<feature type="chain" id="PRO_5047215557" evidence="1">
    <location>
        <begin position="24"/>
        <end position="161"/>
    </location>
</feature>
<evidence type="ECO:0000256" key="1">
    <source>
        <dbReference type="SAM" id="SignalP"/>
    </source>
</evidence>
<feature type="signal peptide" evidence="1">
    <location>
        <begin position="1"/>
        <end position="23"/>
    </location>
</feature>